<proteinExistence type="inferred from homology"/>
<dbReference type="InterPro" id="IPR013892">
    <property type="entry name" value="Cyt_c_biogenesis_Cmc1-like"/>
</dbReference>
<keyword evidence="4" id="KW-1015">Disulfide bond</keyword>
<evidence type="ECO:0000256" key="1">
    <source>
        <dbReference type="ARBA" id="ARBA00004173"/>
    </source>
</evidence>
<evidence type="ECO:0000313" key="7">
    <source>
        <dbReference type="Proteomes" id="UP001162164"/>
    </source>
</evidence>
<dbReference type="EMBL" id="JAPWTJ010000763">
    <property type="protein sequence ID" value="KAJ8975803.1"/>
    <property type="molecule type" value="Genomic_DNA"/>
</dbReference>
<evidence type="ECO:0000256" key="3">
    <source>
        <dbReference type="ARBA" id="ARBA00023128"/>
    </source>
</evidence>
<comment type="subcellular location">
    <subcellularLocation>
        <location evidence="1 5">Mitochondrion</location>
    </subcellularLocation>
</comment>
<evidence type="ECO:0000256" key="2">
    <source>
        <dbReference type="ARBA" id="ARBA00007347"/>
    </source>
</evidence>
<dbReference type="PROSITE" id="PS51808">
    <property type="entry name" value="CHCH"/>
    <property type="match status" value="1"/>
</dbReference>
<protein>
    <recommendedName>
        <fullName evidence="5">COX assembly mitochondrial protein</fullName>
    </recommendedName>
</protein>
<organism evidence="6 7">
    <name type="scientific">Molorchus minor</name>
    <dbReference type="NCBI Taxonomy" id="1323400"/>
    <lineage>
        <taxon>Eukaryota</taxon>
        <taxon>Metazoa</taxon>
        <taxon>Ecdysozoa</taxon>
        <taxon>Arthropoda</taxon>
        <taxon>Hexapoda</taxon>
        <taxon>Insecta</taxon>
        <taxon>Pterygota</taxon>
        <taxon>Neoptera</taxon>
        <taxon>Endopterygota</taxon>
        <taxon>Coleoptera</taxon>
        <taxon>Polyphaga</taxon>
        <taxon>Cucujiformia</taxon>
        <taxon>Chrysomeloidea</taxon>
        <taxon>Cerambycidae</taxon>
        <taxon>Lamiinae</taxon>
        <taxon>Monochamini</taxon>
        <taxon>Molorchus</taxon>
    </lineage>
</organism>
<evidence type="ECO:0000256" key="5">
    <source>
        <dbReference type="RuleBase" id="RU364104"/>
    </source>
</evidence>
<dbReference type="Pfam" id="PF08583">
    <property type="entry name" value="Cmc1"/>
    <property type="match status" value="1"/>
</dbReference>
<keyword evidence="7" id="KW-1185">Reference proteome</keyword>
<evidence type="ECO:0000256" key="4">
    <source>
        <dbReference type="ARBA" id="ARBA00023157"/>
    </source>
</evidence>
<dbReference type="Proteomes" id="UP001162164">
    <property type="component" value="Unassembled WGS sequence"/>
</dbReference>
<dbReference type="PANTHER" id="PTHR22977">
    <property type="entry name" value="COX ASSEMBLY MITOCHONDRIAL PROTEIN"/>
    <property type="match status" value="1"/>
</dbReference>
<evidence type="ECO:0000313" key="6">
    <source>
        <dbReference type="EMBL" id="KAJ8975803.1"/>
    </source>
</evidence>
<reference evidence="6" key="1">
    <citation type="journal article" date="2023" name="Insect Mol. Biol.">
        <title>Genome sequencing provides insights into the evolution of gene families encoding plant cell wall-degrading enzymes in longhorned beetles.</title>
        <authorList>
            <person name="Shin N.R."/>
            <person name="Okamura Y."/>
            <person name="Kirsch R."/>
            <person name="Pauchet Y."/>
        </authorList>
    </citation>
    <scope>NUCLEOTIDE SEQUENCE</scope>
    <source>
        <strain evidence="6">MMC_N1</strain>
    </source>
</reference>
<name>A0ABQ9JDU4_9CUCU</name>
<keyword evidence="3 5" id="KW-0496">Mitochondrion</keyword>
<sequence length="69" mass="8360">MHTDLSAQLHTEKCNELIKLLHECRQEHPVTKFFGKCNAEDYKMIECLKEERLSREKKISKSLWRERKN</sequence>
<gene>
    <name evidence="6" type="ORF">NQ317_013734</name>
</gene>
<dbReference type="PANTHER" id="PTHR22977:SF1">
    <property type="entry name" value="COX ASSEMBLY MITOCHONDRIAL PROTEIN 2 HOMOLOG"/>
    <property type="match status" value="1"/>
</dbReference>
<comment type="similarity">
    <text evidence="2 5">Belongs to the CMC family.</text>
</comment>
<comment type="caution">
    <text evidence="6">The sequence shown here is derived from an EMBL/GenBank/DDBJ whole genome shotgun (WGS) entry which is preliminary data.</text>
</comment>
<accession>A0ABQ9JDU4</accession>